<reference evidence="1 2" key="1">
    <citation type="submission" date="2018-11" db="EMBL/GenBank/DDBJ databases">
        <title>Genome sequences of Natronomonas sp. CBA1133.</title>
        <authorList>
            <person name="Roh S.W."/>
            <person name="Cha I.-T."/>
        </authorList>
    </citation>
    <scope>NUCLEOTIDE SEQUENCE [LARGE SCALE GENOMIC DNA]</scope>
    <source>
        <strain evidence="1 2">CBA1133</strain>
    </source>
</reference>
<dbReference type="AlphaFoldDB" id="A0AAJ4UVI2"/>
<proteinExistence type="predicted"/>
<organism evidence="1 2">
    <name type="scientific">Halosegnis longus</name>
    <dbReference type="NCBI Taxonomy" id="2216012"/>
    <lineage>
        <taxon>Archaea</taxon>
        <taxon>Methanobacteriati</taxon>
        <taxon>Methanobacteriota</taxon>
        <taxon>Stenosarchaea group</taxon>
        <taxon>Halobacteria</taxon>
        <taxon>Halobacteriales</taxon>
        <taxon>Natronomonadaceae</taxon>
        <taxon>Halosegnis</taxon>
    </lineage>
</organism>
<sequence length="75" mass="7877">MSQQSLSTPHLALLREIRVNPAGCSAADLHIAAANNGIDNPDAVVDALVDSGFVHQLGNEPRTWYVVSPAGRALS</sequence>
<evidence type="ECO:0000313" key="2">
    <source>
        <dbReference type="Proteomes" id="UP000270581"/>
    </source>
</evidence>
<dbReference type="Proteomes" id="UP000270581">
    <property type="component" value="Unassembled WGS sequence"/>
</dbReference>
<gene>
    <name evidence="1" type="ORF">Nmn1133_04315</name>
</gene>
<keyword evidence="2" id="KW-1185">Reference proteome</keyword>
<protein>
    <submittedName>
        <fullName evidence="1">Uncharacterized protein</fullName>
    </submittedName>
</protein>
<evidence type="ECO:0000313" key="1">
    <source>
        <dbReference type="EMBL" id="RNJ25985.1"/>
    </source>
</evidence>
<dbReference type="RefSeq" id="WP_075938271.1">
    <property type="nucleotide sequence ID" value="NZ_BDJH01000002.1"/>
</dbReference>
<dbReference type="EMBL" id="RJJC01000001">
    <property type="protein sequence ID" value="RNJ25985.1"/>
    <property type="molecule type" value="Genomic_DNA"/>
</dbReference>
<name>A0AAJ4UVI2_9EURY</name>
<accession>A0AAJ4UVI2</accession>
<comment type="caution">
    <text evidence="1">The sequence shown here is derived from an EMBL/GenBank/DDBJ whole genome shotgun (WGS) entry which is preliminary data.</text>
</comment>